<dbReference type="GO" id="GO:0000209">
    <property type="term" value="P:protein polyubiquitination"/>
    <property type="evidence" value="ECO:0007669"/>
    <property type="project" value="UniProtKB-ARBA"/>
</dbReference>
<reference evidence="15" key="2">
    <citation type="submission" date="2025-09" db="UniProtKB">
        <authorList>
            <consortium name="Ensembl"/>
        </authorList>
    </citation>
    <scope>IDENTIFICATION</scope>
</reference>
<evidence type="ECO:0000313" key="16">
    <source>
        <dbReference type="Proteomes" id="UP000264800"/>
    </source>
</evidence>
<dbReference type="Ensembl" id="ENSKMAT00000019534.1">
    <property type="protein sequence ID" value="ENSKMAP00000019270.1"/>
    <property type="gene ID" value="ENSKMAG00000014333.1"/>
</dbReference>
<dbReference type="RefSeq" id="XP_017279018.1">
    <property type="nucleotide sequence ID" value="XM_017423529.3"/>
</dbReference>
<comment type="subunit">
    <text evidence="6">Interacts with IKBKG/NF-kappa B essential modulator, with CHUK/IKK-alpha and with IKBKB/IKK-beta. Interacts with TRAF6; this interaction is direct. Interacts with IL17RA and IL17RC. Interacts with IL17RB.</text>
</comment>
<dbReference type="InterPro" id="IPR013568">
    <property type="entry name" value="SEFIR_dom"/>
</dbReference>
<evidence type="ECO:0000256" key="2">
    <source>
        <dbReference type="ARBA" id="ARBA00012483"/>
    </source>
</evidence>
<dbReference type="AlphaFoldDB" id="A0A3Q3AS75"/>
<evidence type="ECO:0000256" key="8">
    <source>
        <dbReference type="ARBA" id="ARBA00075327"/>
    </source>
</evidence>
<evidence type="ECO:0000313" key="15">
    <source>
        <dbReference type="Ensembl" id="ENSKMAP00000019270.1"/>
    </source>
</evidence>
<evidence type="ECO:0000256" key="5">
    <source>
        <dbReference type="ARBA" id="ARBA00023198"/>
    </source>
</evidence>
<evidence type="ECO:0000256" key="13">
    <source>
        <dbReference type="SAM" id="MobiDB-lite"/>
    </source>
</evidence>
<dbReference type="OMA" id="YHHTLSP"/>
<dbReference type="PANTHER" id="PTHR34257:SF3">
    <property type="entry name" value="ADAPTER PROTEIN CIKS-RELATED"/>
    <property type="match status" value="1"/>
</dbReference>
<dbReference type="RefSeq" id="XP_017279017.1">
    <property type="nucleotide sequence ID" value="XM_017423528.3"/>
</dbReference>
<dbReference type="Pfam" id="PF08357">
    <property type="entry name" value="SEFIR"/>
    <property type="match status" value="1"/>
</dbReference>
<dbReference type="GO" id="GO:0097400">
    <property type="term" value="P:interleukin-17-mediated signaling pathway"/>
    <property type="evidence" value="ECO:0007669"/>
    <property type="project" value="UniProtKB-ARBA"/>
</dbReference>
<dbReference type="PROSITE" id="PS51534">
    <property type="entry name" value="SEFIR"/>
    <property type="match status" value="1"/>
</dbReference>
<dbReference type="GeneTree" id="ENSGT00940000164855"/>
<keyword evidence="3" id="KW-0808">Transferase</keyword>
<name>A0A3Q3AS75_KRYMA</name>
<feature type="compositionally biased region" description="Basic and acidic residues" evidence="13">
    <location>
        <begin position="43"/>
        <end position="56"/>
    </location>
</feature>
<proteinExistence type="predicted"/>
<dbReference type="GO" id="GO:0061630">
    <property type="term" value="F:ubiquitin protein ligase activity"/>
    <property type="evidence" value="ECO:0007669"/>
    <property type="project" value="UniProtKB-EC"/>
</dbReference>
<dbReference type="STRING" id="37003.ENSKMAP00000019270"/>
<dbReference type="GO" id="GO:0006954">
    <property type="term" value="P:inflammatory response"/>
    <property type="evidence" value="ECO:0007669"/>
    <property type="project" value="UniProtKB-KW"/>
</dbReference>
<dbReference type="FunFam" id="3.40.50.11530:FF:000007">
    <property type="entry name" value="adapter protein CIKS isoform X3"/>
    <property type="match status" value="1"/>
</dbReference>
<evidence type="ECO:0000256" key="7">
    <source>
        <dbReference type="ARBA" id="ARBA00073304"/>
    </source>
</evidence>
<feature type="domain" description="SEFIR" evidence="14">
    <location>
        <begin position="268"/>
        <end position="412"/>
    </location>
</feature>
<evidence type="ECO:0000256" key="4">
    <source>
        <dbReference type="ARBA" id="ARBA00022786"/>
    </source>
</evidence>
<keyword evidence="4" id="KW-0833">Ubl conjugation pathway</keyword>
<protein>
    <recommendedName>
        <fullName evidence="7">E3 ubiquitin ligase TRAF3IP2</fullName>
        <ecNumber evidence="2">2.3.2.27</ecNumber>
    </recommendedName>
    <alternativeName>
        <fullName evidence="8">Adapter protein CIKS</fullName>
    </alternativeName>
    <alternativeName>
        <fullName evidence="9">Connection to IKK and SAPK/JNK</fullName>
    </alternativeName>
    <alternativeName>
        <fullName evidence="12">E3 ubiquitin-protein ligase CIKS</fullName>
    </alternativeName>
    <alternativeName>
        <fullName evidence="10">Nuclear factor NF-kappa-B activator 1</fullName>
    </alternativeName>
    <alternativeName>
        <fullName evidence="11">TRAF3-interacting protein 2</fullName>
    </alternativeName>
</protein>
<evidence type="ECO:0000256" key="6">
    <source>
        <dbReference type="ARBA" id="ARBA00064316"/>
    </source>
</evidence>
<keyword evidence="5" id="KW-0395">Inflammatory response</keyword>
<evidence type="ECO:0000256" key="10">
    <source>
        <dbReference type="ARBA" id="ARBA00078387"/>
    </source>
</evidence>
<evidence type="ECO:0000256" key="12">
    <source>
        <dbReference type="ARBA" id="ARBA00080040"/>
    </source>
</evidence>
<evidence type="ECO:0000256" key="9">
    <source>
        <dbReference type="ARBA" id="ARBA00076636"/>
    </source>
</evidence>
<dbReference type="GO" id="GO:0043123">
    <property type="term" value="P:positive regulation of canonical NF-kappaB signal transduction"/>
    <property type="evidence" value="ECO:0007669"/>
    <property type="project" value="TreeGrafter"/>
</dbReference>
<keyword evidence="16" id="KW-1185">Reference proteome</keyword>
<evidence type="ECO:0000256" key="3">
    <source>
        <dbReference type="ARBA" id="ARBA00022679"/>
    </source>
</evidence>
<feature type="region of interest" description="Disordered" evidence="13">
    <location>
        <begin position="32"/>
        <end position="63"/>
    </location>
</feature>
<dbReference type="Proteomes" id="UP000264800">
    <property type="component" value="Unplaced"/>
</dbReference>
<dbReference type="PANTHER" id="PTHR34257">
    <property type="entry name" value="ADAPTER PROTEIN CIKS"/>
    <property type="match status" value="1"/>
</dbReference>
<evidence type="ECO:0000256" key="11">
    <source>
        <dbReference type="ARBA" id="ARBA00078673"/>
    </source>
</evidence>
<evidence type="ECO:0000259" key="14">
    <source>
        <dbReference type="PROSITE" id="PS51534"/>
    </source>
</evidence>
<dbReference type="KEGG" id="kmr:108240216"/>
<dbReference type="InterPro" id="IPR053047">
    <property type="entry name" value="E3_ubiq_ligase_TRAF3IP2"/>
</dbReference>
<accession>A0A3Q3AS75</accession>
<organism evidence="15 16">
    <name type="scientific">Kryptolebias marmoratus</name>
    <name type="common">Mangrove killifish</name>
    <name type="synonym">Rivulus marmoratus</name>
    <dbReference type="NCBI Taxonomy" id="37003"/>
    <lineage>
        <taxon>Eukaryota</taxon>
        <taxon>Metazoa</taxon>
        <taxon>Chordata</taxon>
        <taxon>Craniata</taxon>
        <taxon>Vertebrata</taxon>
        <taxon>Euteleostomi</taxon>
        <taxon>Actinopterygii</taxon>
        <taxon>Neopterygii</taxon>
        <taxon>Teleostei</taxon>
        <taxon>Neoteleostei</taxon>
        <taxon>Acanthomorphata</taxon>
        <taxon>Ovalentaria</taxon>
        <taxon>Atherinomorphae</taxon>
        <taxon>Cyprinodontiformes</taxon>
        <taxon>Rivulidae</taxon>
        <taxon>Kryptolebias</taxon>
    </lineage>
</organism>
<dbReference type="GeneID" id="108240216"/>
<dbReference type="GO" id="GO:0005737">
    <property type="term" value="C:cytoplasm"/>
    <property type="evidence" value="ECO:0007669"/>
    <property type="project" value="UniProtKB-ARBA"/>
</dbReference>
<comment type="catalytic activity">
    <reaction evidence="1">
        <text>S-ubiquitinyl-[E2 ubiquitin-conjugating enzyme]-L-cysteine + [acceptor protein]-L-lysine = [E2 ubiquitin-conjugating enzyme]-L-cysteine + N(6)-ubiquitinyl-[acceptor protein]-L-lysine.</text>
        <dbReference type="EC" id="2.3.2.27"/>
    </reaction>
</comment>
<dbReference type="GO" id="GO:0038173">
    <property type="term" value="P:interleukin-17A-mediated signaling pathway"/>
    <property type="evidence" value="ECO:0007669"/>
    <property type="project" value="UniProtKB-ARBA"/>
</dbReference>
<dbReference type="Gene3D" id="3.40.50.11530">
    <property type="match status" value="1"/>
</dbReference>
<dbReference type="GO" id="GO:0006959">
    <property type="term" value="P:humoral immune response"/>
    <property type="evidence" value="ECO:0007669"/>
    <property type="project" value="TreeGrafter"/>
</dbReference>
<sequence>MSGERSPVMLPTSVCSLSAPNSYISLLSTHCNTPEEDDETMSAEEREASLVHKPGDHPQLSGRSAVSDDLVFSRRGWDAGQEGSLHPNSSSFYSSRLPHSLPLGYSQPTPFPSQVSWLHQSLPSSWSGYPTSLPSCLSHKGDPSCSEESCLSRCKSLSLPGQYSTNMSSLEQPLSLRSNPPSAELYHHTLSPYSGPPQRPACCAQCPADAFSRRPVANKHPWAQYNPSYSPYYPGDCRLPAAGFQHIGLNTPVKDRHPAYSTPLSLEQRRVFVTYEADSDKHVNEIINFVALLRHNGFDTHIDIFEQQFRSISKIDFMERYLSEKEYLIIIIISPKYYETVTASPFELENDDRTFNTVYIHKQLQNEFIQNGSKNFRFIPILFPGAKKCHVPNWLQNTHVFVWPRDRDDILRRLMRVEKYNPPPIGELPTIVSIPI</sequence>
<dbReference type="EC" id="2.3.2.27" evidence="2"/>
<dbReference type="OrthoDB" id="6021171at2759"/>
<evidence type="ECO:0000256" key="1">
    <source>
        <dbReference type="ARBA" id="ARBA00000900"/>
    </source>
</evidence>
<reference evidence="15" key="1">
    <citation type="submission" date="2025-08" db="UniProtKB">
        <authorList>
            <consortium name="Ensembl"/>
        </authorList>
    </citation>
    <scope>IDENTIFICATION</scope>
</reference>